<dbReference type="EMBL" id="SORF01000003">
    <property type="protein sequence ID" value="TDY50086.1"/>
    <property type="molecule type" value="Genomic_DNA"/>
</dbReference>
<protein>
    <submittedName>
        <fullName evidence="4">Stage II sporulation protein Q</fullName>
    </submittedName>
</protein>
<feature type="domain" description="M23ase beta-sheet core" evidence="3">
    <location>
        <begin position="124"/>
        <end position="222"/>
    </location>
</feature>
<dbReference type="InterPro" id="IPR016047">
    <property type="entry name" value="M23ase_b-sheet_dom"/>
</dbReference>
<organism evidence="4 5">
    <name type="scientific">Alicyclobacillus sacchari</name>
    <dbReference type="NCBI Taxonomy" id="392010"/>
    <lineage>
        <taxon>Bacteria</taxon>
        <taxon>Bacillati</taxon>
        <taxon>Bacillota</taxon>
        <taxon>Bacilli</taxon>
        <taxon>Bacillales</taxon>
        <taxon>Alicyclobacillaceae</taxon>
        <taxon>Alicyclobacillus</taxon>
    </lineage>
</organism>
<evidence type="ECO:0000256" key="2">
    <source>
        <dbReference type="SAM" id="Phobius"/>
    </source>
</evidence>
<proteinExistence type="predicted"/>
<dbReference type="Pfam" id="PF01551">
    <property type="entry name" value="Peptidase_M23"/>
    <property type="match status" value="1"/>
</dbReference>
<feature type="region of interest" description="Disordered" evidence="1">
    <location>
        <begin position="56"/>
        <end position="79"/>
    </location>
</feature>
<sequence length="229" mass="24905">MDDKQHPNHENQTPDAPNGRPSNAKRWMSKRWLYPAIYLGAAAVIIGLMYAKSQSGSTTTSVQPTETNTTSPTTTQTTSAGLEPWLWPYQEGTDASVTMGFYPVHGTAAQQEKALVDYDNTYYPHKGIDIQAKSGQTFTVVAAQKGTVESVTNQPLYGYEVVVSSPDGYTETYQSLGSVDVKQGQSIEAGDTIGTTSTNVFEQSQGNHLYFQVNLNGSPIDPETVLPKQ</sequence>
<evidence type="ECO:0000313" key="5">
    <source>
        <dbReference type="Proteomes" id="UP000294581"/>
    </source>
</evidence>
<accession>A0A4R8LU12</accession>
<name>A0A4R8LU12_9BACL</name>
<dbReference type="RefSeq" id="WP_134158813.1">
    <property type="nucleotide sequence ID" value="NZ_BSUS01000001.1"/>
</dbReference>
<evidence type="ECO:0000259" key="3">
    <source>
        <dbReference type="Pfam" id="PF01551"/>
    </source>
</evidence>
<feature type="compositionally biased region" description="Low complexity" evidence="1">
    <location>
        <begin position="63"/>
        <end position="79"/>
    </location>
</feature>
<evidence type="ECO:0000256" key="1">
    <source>
        <dbReference type="SAM" id="MobiDB-lite"/>
    </source>
</evidence>
<dbReference type="CDD" id="cd12797">
    <property type="entry name" value="M23_peptidase"/>
    <property type="match status" value="1"/>
</dbReference>
<keyword evidence="5" id="KW-1185">Reference proteome</keyword>
<comment type="caution">
    <text evidence="4">The sequence shown here is derived from an EMBL/GenBank/DDBJ whole genome shotgun (WGS) entry which is preliminary data.</text>
</comment>
<dbReference type="AlphaFoldDB" id="A0A4R8LU12"/>
<dbReference type="Gene3D" id="2.70.70.10">
    <property type="entry name" value="Glucose Permease (Domain IIA)"/>
    <property type="match status" value="1"/>
</dbReference>
<keyword evidence="2" id="KW-1133">Transmembrane helix</keyword>
<dbReference type="PANTHER" id="PTHR21666:SF270">
    <property type="entry name" value="MUREIN HYDROLASE ACTIVATOR ENVC"/>
    <property type="match status" value="1"/>
</dbReference>
<gene>
    <name evidence="4" type="ORF">C7445_103131</name>
</gene>
<keyword evidence="2" id="KW-0472">Membrane</keyword>
<feature type="region of interest" description="Disordered" evidence="1">
    <location>
        <begin position="1"/>
        <end position="24"/>
    </location>
</feature>
<dbReference type="SUPFAM" id="SSF51261">
    <property type="entry name" value="Duplicated hybrid motif"/>
    <property type="match status" value="1"/>
</dbReference>
<dbReference type="GO" id="GO:0004222">
    <property type="term" value="F:metalloendopeptidase activity"/>
    <property type="evidence" value="ECO:0007669"/>
    <property type="project" value="TreeGrafter"/>
</dbReference>
<reference evidence="4 5" key="1">
    <citation type="submission" date="2019-03" db="EMBL/GenBank/DDBJ databases">
        <title>Genomic Encyclopedia of Type Strains, Phase IV (KMG-IV): sequencing the most valuable type-strain genomes for metagenomic binning, comparative biology and taxonomic classification.</title>
        <authorList>
            <person name="Goeker M."/>
        </authorList>
    </citation>
    <scope>NUCLEOTIDE SEQUENCE [LARGE SCALE GENOMIC DNA]</scope>
    <source>
        <strain evidence="4 5">DSM 17974</strain>
    </source>
</reference>
<dbReference type="Proteomes" id="UP000294581">
    <property type="component" value="Unassembled WGS sequence"/>
</dbReference>
<feature type="transmembrane region" description="Helical" evidence="2">
    <location>
        <begin position="32"/>
        <end position="51"/>
    </location>
</feature>
<keyword evidence="2" id="KW-0812">Transmembrane</keyword>
<dbReference type="InterPro" id="IPR011055">
    <property type="entry name" value="Dup_hybrid_motif"/>
</dbReference>
<dbReference type="OrthoDB" id="2050153at2"/>
<dbReference type="InterPro" id="IPR050570">
    <property type="entry name" value="Cell_wall_metabolism_enzyme"/>
</dbReference>
<evidence type="ECO:0000313" key="4">
    <source>
        <dbReference type="EMBL" id="TDY50086.1"/>
    </source>
</evidence>
<dbReference type="PANTHER" id="PTHR21666">
    <property type="entry name" value="PEPTIDASE-RELATED"/>
    <property type="match status" value="1"/>
</dbReference>